<reference evidence="1 2" key="1">
    <citation type="submission" date="2023-09" db="EMBL/GenBank/DDBJ databases">
        <authorList>
            <person name="Wang M."/>
        </authorList>
    </citation>
    <scope>NUCLEOTIDE SEQUENCE [LARGE SCALE GENOMIC DNA]</scope>
    <source>
        <strain evidence="1">GT-2023</strain>
        <tissue evidence="1">Liver</tissue>
    </source>
</reference>
<sequence>MLLTHAVYFSYFLSSCSCGRPFTATVTRAFSLTRTAREIIHSSCQEFTGRSPYHSNVNPPCRFKNPSRVSPDGPTQRIPHQSLYVCVFFSNEDGPQEPRWFYFFTGSP</sequence>
<protein>
    <recommendedName>
        <fullName evidence="3">Secreted protein</fullName>
    </recommendedName>
</protein>
<proteinExistence type="predicted"/>
<gene>
    <name evidence="1" type="ORF">QQF64_005350</name>
</gene>
<organism evidence="1 2">
    <name type="scientific">Cirrhinus molitorella</name>
    <name type="common">mud carp</name>
    <dbReference type="NCBI Taxonomy" id="172907"/>
    <lineage>
        <taxon>Eukaryota</taxon>
        <taxon>Metazoa</taxon>
        <taxon>Chordata</taxon>
        <taxon>Craniata</taxon>
        <taxon>Vertebrata</taxon>
        <taxon>Euteleostomi</taxon>
        <taxon>Actinopterygii</taxon>
        <taxon>Neopterygii</taxon>
        <taxon>Teleostei</taxon>
        <taxon>Ostariophysi</taxon>
        <taxon>Cypriniformes</taxon>
        <taxon>Cyprinidae</taxon>
        <taxon>Labeoninae</taxon>
        <taxon>Labeonini</taxon>
        <taxon>Cirrhinus</taxon>
    </lineage>
</organism>
<dbReference type="EMBL" id="JAYMGO010000013">
    <property type="protein sequence ID" value="KAL1262611.1"/>
    <property type="molecule type" value="Genomic_DNA"/>
</dbReference>
<keyword evidence="2" id="KW-1185">Reference proteome</keyword>
<evidence type="ECO:0000313" key="1">
    <source>
        <dbReference type="EMBL" id="KAL1262611.1"/>
    </source>
</evidence>
<dbReference type="Proteomes" id="UP001558613">
    <property type="component" value="Unassembled WGS sequence"/>
</dbReference>
<name>A0ABR3MC20_9TELE</name>
<comment type="caution">
    <text evidence="1">The sequence shown here is derived from an EMBL/GenBank/DDBJ whole genome shotgun (WGS) entry which is preliminary data.</text>
</comment>
<accession>A0ABR3MC20</accession>
<evidence type="ECO:0008006" key="3">
    <source>
        <dbReference type="Google" id="ProtNLM"/>
    </source>
</evidence>
<evidence type="ECO:0000313" key="2">
    <source>
        <dbReference type="Proteomes" id="UP001558613"/>
    </source>
</evidence>